<protein>
    <recommendedName>
        <fullName evidence="3">SMP-30/Gluconolactonase/LRE-like region domain-containing protein</fullName>
    </recommendedName>
</protein>
<sequence>MCTTAINHIYSFPTEFIENLHVLPNGNLLLSTMESRDLLYTLDPMAMKPQAEPVTSFDSNTTGLTGIVPLDSDLYAVSGGLHTTYAFQRGSMHLYIVSLQTGRVVDSIPVPDTATMNGLAALPHNPYILLSADSIDGRIFSIDTQTRNVSVLLEDPALGSSNGNSSSSLPPIGINGLRTRGDYIYFTNSNQGTFSRIRVDKNGARTGDFEILARSPTASHIYDDFTFDSDGNAYIAVHPSSVVKITPDGVQTTIAGGDGDALFTDPTSAALANDGKSIYVVTGGRFSANPPEGGHVIQIRL</sequence>
<evidence type="ECO:0000313" key="2">
    <source>
        <dbReference type="Proteomes" id="UP000293360"/>
    </source>
</evidence>
<dbReference type="InterPro" id="IPR011042">
    <property type="entry name" value="6-blade_b-propeller_TolB-like"/>
</dbReference>
<dbReference type="PANTHER" id="PTHR42060:SF1">
    <property type="entry name" value="NHL REPEAT-CONTAINING PROTEIN"/>
    <property type="match status" value="1"/>
</dbReference>
<reference evidence="1 2" key="1">
    <citation type="submission" date="2018-06" db="EMBL/GenBank/DDBJ databases">
        <title>Complete Genomes of Monosporascus.</title>
        <authorList>
            <person name="Robinson A.J."/>
            <person name="Natvig D.O."/>
        </authorList>
    </citation>
    <scope>NUCLEOTIDE SEQUENCE [LARGE SCALE GENOMIC DNA]</scope>
    <source>
        <strain evidence="1 2">CBS 110550</strain>
    </source>
</reference>
<gene>
    <name evidence="1" type="ORF">DL764_002560</name>
</gene>
<dbReference type="OrthoDB" id="9977941at2759"/>
<dbReference type="Gene3D" id="2.120.10.30">
    <property type="entry name" value="TolB, C-terminal domain"/>
    <property type="match status" value="1"/>
</dbReference>
<dbReference type="AlphaFoldDB" id="A0A4Q4TME2"/>
<comment type="caution">
    <text evidence="1">The sequence shown here is derived from an EMBL/GenBank/DDBJ whole genome shotgun (WGS) entry which is preliminary data.</text>
</comment>
<accession>A0A4Q4TME2</accession>
<evidence type="ECO:0008006" key="3">
    <source>
        <dbReference type="Google" id="ProtNLM"/>
    </source>
</evidence>
<dbReference type="InterPro" id="IPR052998">
    <property type="entry name" value="Hetero-Diels-Alderase-like"/>
</dbReference>
<dbReference type="Proteomes" id="UP000293360">
    <property type="component" value="Unassembled WGS sequence"/>
</dbReference>
<dbReference type="STRING" id="155417.A0A4Q4TME2"/>
<proteinExistence type="predicted"/>
<keyword evidence="2" id="KW-1185">Reference proteome</keyword>
<evidence type="ECO:0000313" key="1">
    <source>
        <dbReference type="EMBL" id="RYP07344.1"/>
    </source>
</evidence>
<dbReference type="EMBL" id="QJNU01000099">
    <property type="protein sequence ID" value="RYP07344.1"/>
    <property type="molecule type" value="Genomic_DNA"/>
</dbReference>
<dbReference type="PANTHER" id="PTHR42060">
    <property type="entry name" value="NHL REPEAT-CONTAINING PROTEIN-RELATED"/>
    <property type="match status" value="1"/>
</dbReference>
<organism evidence="1 2">
    <name type="scientific">Monosporascus ibericus</name>
    <dbReference type="NCBI Taxonomy" id="155417"/>
    <lineage>
        <taxon>Eukaryota</taxon>
        <taxon>Fungi</taxon>
        <taxon>Dikarya</taxon>
        <taxon>Ascomycota</taxon>
        <taxon>Pezizomycotina</taxon>
        <taxon>Sordariomycetes</taxon>
        <taxon>Xylariomycetidae</taxon>
        <taxon>Xylariales</taxon>
        <taxon>Xylariales incertae sedis</taxon>
        <taxon>Monosporascus</taxon>
    </lineage>
</organism>
<name>A0A4Q4TME2_9PEZI</name>
<dbReference type="SUPFAM" id="SSF63829">
    <property type="entry name" value="Calcium-dependent phosphotriesterase"/>
    <property type="match status" value="1"/>
</dbReference>